<protein>
    <submittedName>
        <fullName evidence="1">Uncharacterized protein</fullName>
    </submittedName>
</protein>
<keyword evidence="2" id="KW-1185">Reference proteome</keyword>
<accession>A0AC61DE49</accession>
<evidence type="ECO:0000313" key="2">
    <source>
        <dbReference type="Proteomes" id="UP000224460"/>
    </source>
</evidence>
<dbReference type="EMBL" id="PEDL01000005">
    <property type="protein sequence ID" value="PHV71108.1"/>
    <property type="molecule type" value="Genomic_DNA"/>
</dbReference>
<gene>
    <name evidence="1" type="ORF">CS063_07190</name>
</gene>
<dbReference type="Proteomes" id="UP000224460">
    <property type="component" value="Unassembled WGS sequence"/>
</dbReference>
<reference evidence="1" key="1">
    <citation type="submission" date="2017-10" db="EMBL/GenBank/DDBJ databases">
        <title>Genome sequence of cellulolytic Lachnospiraceae bacterium XHS1971 isolated from hotspring sediment.</title>
        <authorList>
            <person name="Vasudevan G."/>
            <person name="Joshi A.J."/>
            <person name="Hivarkar S."/>
            <person name="Lanjekar V.B."/>
            <person name="Dhakephalkar P.K."/>
            <person name="Dagar S."/>
        </authorList>
    </citation>
    <scope>NUCLEOTIDE SEQUENCE</scope>
    <source>
        <strain evidence="1">XHS1971</strain>
    </source>
</reference>
<comment type="caution">
    <text evidence="1">The sequence shown here is derived from an EMBL/GenBank/DDBJ whole genome shotgun (WGS) entry which is preliminary data.</text>
</comment>
<name>A0AC61DE49_9FIRM</name>
<proteinExistence type="predicted"/>
<sequence length="169" mass="19220">MKIDIHELLNKSEIVFRGEEVISLLEHNLSDQTHDYKVNVEGKVTKQGNRYLVQGTLSSTLKLLCDRCMKEVEYPIHTELYRVFSSDLNEQHQDEDVTPLTESSVDLSDAINEAIALEIPMKVLCKEDCKGICHACGQDLNVTSCTCEKADIDPRLEKLKNIFHPQSEE</sequence>
<organism evidence="1 2">
    <name type="scientific">Sporanaerobium hydrogeniformans</name>
    <dbReference type="NCBI Taxonomy" id="3072179"/>
    <lineage>
        <taxon>Bacteria</taxon>
        <taxon>Bacillati</taxon>
        <taxon>Bacillota</taxon>
        <taxon>Clostridia</taxon>
        <taxon>Lachnospirales</taxon>
        <taxon>Lachnospiraceae</taxon>
        <taxon>Sporanaerobium</taxon>
    </lineage>
</organism>
<evidence type="ECO:0000313" key="1">
    <source>
        <dbReference type="EMBL" id="PHV71108.1"/>
    </source>
</evidence>